<dbReference type="InterPro" id="IPR052929">
    <property type="entry name" value="RNase_H-like_EbsB-rel"/>
</dbReference>
<dbReference type="EMBL" id="JANJYJ010000004">
    <property type="protein sequence ID" value="KAK3218755.1"/>
    <property type="molecule type" value="Genomic_DNA"/>
</dbReference>
<accession>A0AAE0E9Q5</accession>
<dbReference type="InterPro" id="IPR012337">
    <property type="entry name" value="RNaseH-like_sf"/>
</dbReference>
<keyword evidence="1" id="KW-0812">Transmembrane</keyword>
<organism evidence="3 4">
    <name type="scientific">Dipteronia sinensis</name>
    <dbReference type="NCBI Taxonomy" id="43782"/>
    <lineage>
        <taxon>Eukaryota</taxon>
        <taxon>Viridiplantae</taxon>
        <taxon>Streptophyta</taxon>
        <taxon>Embryophyta</taxon>
        <taxon>Tracheophyta</taxon>
        <taxon>Spermatophyta</taxon>
        <taxon>Magnoliopsida</taxon>
        <taxon>eudicotyledons</taxon>
        <taxon>Gunneridae</taxon>
        <taxon>Pentapetalae</taxon>
        <taxon>rosids</taxon>
        <taxon>malvids</taxon>
        <taxon>Sapindales</taxon>
        <taxon>Sapindaceae</taxon>
        <taxon>Hippocastanoideae</taxon>
        <taxon>Acereae</taxon>
        <taxon>Dipteronia</taxon>
    </lineage>
</organism>
<feature type="domain" description="RNase H type-1" evidence="2">
    <location>
        <begin position="98"/>
        <end position="171"/>
    </location>
</feature>
<sequence>MLESRWLVAGHSNVRFLTDNWLGNSLIDLVENYSSLLPSLESLMGDKYSDALGWDIPASFRTFHPDIASEIEKVVVSTDPNSLVWTCSLDEVIWRLPLLGRLKVNTDGAIFGSPGLTGYAWVFRTCGGFVKSYFAILLGVCFAFEAELAIFIHAIDFAWNFGWHQLWLESD</sequence>
<dbReference type="InterPro" id="IPR044730">
    <property type="entry name" value="RNase_H-like_dom_plant"/>
</dbReference>
<evidence type="ECO:0000313" key="4">
    <source>
        <dbReference type="Proteomes" id="UP001281410"/>
    </source>
</evidence>
<keyword evidence="1" id="KW-1133">Transmembrane helix</keyword>
<evidence type="ECO:0000259" key="2">
    <source>
        <dbReference type="PROSITE" id="PS50879"/>
    </source>
</evidence>
<keyword evidence="4" id="KW-1185">Reference proteome</keyword>
<dbReference type="GO" id="GO:0004523">
    <property type="term" value="F:RNA-DNA hybrid ribonuclease activity"/>
    <property type="evidence" value="ECO:0007669"/>
    <property type="project" value="InterPro"/>
</dbReference>
<protein>
    <recommendedName>
        <fullName evidence="2">RNase H type-1 domain-containing protein</fullName>
    </recommendedName>
</protein>
<name>A0AAE0E9Q5_9ROSI</name>
<dbReference type="GO" id="GO:0003676">
    <property type="term" value="F:nucleic acid binding"/>
    <property type="evidence" value="ECO:0007669"/>
    <property type="project" value="InterPro"/>
</dbReference>
<dbReference type="Proteomes" id="UP001281410">
    <property type="component" value="Unassembled WGS sequence"/>
</dbReference>
<dbReference type="Pfam" id="PF13456">
    <property type="entry name" value="RVT_3"/>
    <property type="match status" value="1"/>
</dbReference>
<dbReference type="PANTHER" id="PTHR47074:SF75">
    <property type="entry name" value="RNASE H TYPE-1 DOMAIN-CONTAINING PROTEIN"/>
    <property type="match status" value="1"/>
</dbReference>
<reference evidence="3" key="1">
    <citation type="journal article" date="2023" name="Plant J.">
        <title>Genome sequences and population genomics provide insights into the demographic history, inbreeding, and mutation load of two 'living fossil' tree species of Dipteronia.</title>
        <authorList>
            <person name="Feng Y."/>
            <person name="Comes H.P."/>
            <person name="Chen J."/>
            <person name="Zhu S."/>
            <person name="Lu R."/>
            <person name="Zhang X."/>
            <person name="Li P."/>
            <person name="Qiu J."/>
            <person name="Olsen K.M."/>
            <person name="Qiu Y."/>
        </authorList>
    </citation>
    <scope>NUCLEOTIDE SEQUENCE</scope>
    <source>
        <strain evidence="3">NBL</strain>
    </source>
</reference>
<gene>
    <name evidence="3" type="ORF">Dsin_012725</name>
</gene>
<evidence type="ECO:0000256" key="1">
    <source>
        <dbReference type="SAM" id="Phobius"/>
    </source>
</evidence>
<dbReference type="AlphaFoldDB" id="A0AAE0E9Q5"/>
<keyword evidence="1" id="KW-0472">Membrane</keyword>
<comment type="caution">
    <text evidence="3">The sequence shown here is derived from an EMBL/GenBank/DDBJ whole genome shotgun (WGS) entry which is preliminary data.</text>
</comment>
<dbReference type="SUPFAM" id="SSF53098">
    <property type="entry name" value="Ribonuclease H-like"/>
    <property type="match status" value="1"/>
</dbReference>
<feature type="transmembrane region" description="Helical" evidence="1">
    <location>
        <begin position="133"/>
        <end position="155"/>
    </location>
</feature>
<dbReference type="InterPro" id="IPR002156">
    <property type="entry name" value="RNaseH_domain"/>
</dbReference>
<dbReference type="InterPro" id="IPR036397">
    <property type="entry name" value="RNaseH_sf"/>
</dbReference>
<proteinExistence type="predicted"/>
<dbReference type="PROSITE" id="PS50879">
    <property type="entry name" value="RNASE_H_1"/>
    <property type="match status" value="1"/>
</dbReference>
<evidence type="ECO:0000313" key="3">
    <source>
        <dbReference type="EMBL" id="KAK3218755.1"/>
    </source>
</evidence>
<dbReference type="PANTHER" id="PTHR47074">
    <property type="entry name" value="BNAC02G40300D PROTEIN"/>
    <property type="match status" value="1"/>
</dbReference>
<dbReference type="Gene3D" id="3.30.420.10">
    <property type="entry name" value="Ribonuclease H-like superfamily/Ribonuclease H"/>
    <property type="match status" value="1"/>
</dbReference>
<dbReference type="CDD" id="cd06222">
    <property type="entry name" value="RNase_H_like"/>
    <property type="match status" value="1"/>
</dbReference>